<dbReference type="GO" id="GO:0046872">
    <property type="term" value="F:metal ion binding"/>
    <property type="evidence" value="ECO:0007669"/>
    <property type="project" value="UniProtKB-KW"/>
</dbReference>
<gene>
    <name evidence="17" type="ORF">MT2528_0100</name>
    <name evidence="18" type="ORF">NVI5450_0084</name>
</gene>
<keyword evidence="10" id="KW-0408">Iron</keyword>
<keyword evidence="9 15" id="KW-0663">Pyridoxal phosphate</keyword>
<evidence type="ECO:0000256" key="11">
    <source>
        <dbReference type="ARBA" id="ARBA00023014"/>
    </source>
</evidence>
<dbReference type="EMBL" id="FPLJ01000004">
    <property type="protein sequence ID" value="SGY81699.1"/>
    <property type="molecule type" value="Genomic_DNA"/>
</dbReference>
<protein>
    <recommendedName>
        <fullName evidence="5">L-lysine 2,3-aminomutase</fullName>
    </recommendedName>
    <alternativeName>
        <fullName evidence="13">EF-P post-translational modification enzyme B</fullName>
    </alternativeName>
</protein>
<comment type="catalytic activity">
    <reaction evidence="1">
        <text>L-lysine = D-beta-lysine</text>
        <dbReference type="Rhea" id="RHEA:44148"/>
        <dbReference type="ChEBI" id="CHEBI:32551"/>
        <dbReference type="ChEBI" id="CHEBI:84138"/>
    </reaction>
</comment>
<dbReference type="PANTHER" id="PTHR30538:SF1">
    <property type="entry name" value="L-LYSINE 2,3-AMINOMUTASE"/>
    <property type="match status" value="1"/>
</dbReference>
<dbReference type="Pfam" id="PF04055">
    <property type="entry name" value="Radical_SAM"/>
    <property type="match status" value="1"/>
</dbReference>
<keyword evidence="19" id="KW-1185">Reference proteome</keyword>
<keyword evidence="7" id="KW-0949">S-adenosyl-L-methionine</keyword>
<name>A0A090I9M1_9GAMM</name>
<dbReference type="Proteomes" id="UP000182660">
    <property type="component" value="Unassembled WGS sequence"/>
</dbReference>
<feature type="domain" description="Radical SAM core" evidence="16">
    <location>
        <begin position="106"/>
        <end position="321"/>
    </location>
</feature>
<dbReference type="SFLD" id="SFLDF00314">
    <property type="entry name" value="L-lysine_2_3-aminomutase_(yjeK"/>
    <property type="match status" value="1"/>
</dbReference>
<dbReference type="InterPro" id="IPR022462">
    <property type="entry name" value="EpmB"/>
</dbReference>
<keyword evidence="8 14" id="KW-0479">Metal-binding</keyword>
<evidence type="ECO:0000256" key="3">
    <source>
        <dbReference type="ARBA" id="ARBA00001966"/>
    </source>
</evidence>
<feature type="binding site" evidence="14">
    <location>
        <position position="127"/>
    </location>
    <ligand>
        <name>[4Fe-4S] cluster</name>
        <dbReference type="ChEBI" id="CHEBI:49883"/>
        <note>4Fe-4S-S-AdoMet</note>
    </ligand>
</feature>
<dbReference type="SFLD" id="SFLDS00029">
    <property type="entry name" value="Radical_SAM"/>
    <property type="match status" value="1"/>
</dbReference>
<evidence type="ECO:0000313" key="18">
    <source>
        <dbReference type="EMBL" id="SGY81893.1"/>
    </source>
</evidence>
<sequence>MPQMITRNDQNMQENWKKDLANAISDPRKLLFILELPEVSFQSDYAARQLFPMRVPQSFVNRMEKGNPKDPLFLQVMPNQQEFIQKTGFIKDPLDEHKSVVPGLLHKYTNRVLFIVRGGCAINCRYCFRRHFPYQDNSNNKHEWQQAIDYIRSKPEIIEVIFSGGDPLMANDKQLGWLVEQLEQIPHLKRLRIHTRLPVVMPSRVTNEFVTLLKKSSLRCSVVLHINHPNELAAELPAALAKLTTAGISLYNQAVLLADINDNADDLVELHERLFDNRIQPYYLHLLDKVEGASHFDVPEEKAVEIMNQLLLRLPGFLVPKLVREIGGEKSKTPISI</sequence>
<dbReference type="PANTHER" id="PTHR30538">
    <property type="entry name" value="LYSINE 2,3-AMINOMUTASE-RELATED"/>
    <property type="match status" value="1"/>
</dbReference>
<dbReference type="InterPro" id="IPR013785">
    <property type="entry name" value="Aldolase_TIM"/>
</dbReference>
<evidence type="ECO:0000256" key="5">
    <source>
        <dbReference type="ARBA" id="ARBA00022363"/>
    </source>
</evidence>
<reference evidence="17 19" key="2">
    <citation type="submission" date="2016-11" db="EMBL/GenBank/DDBJ databases">
        <authorList>
            <person name="Klemetsen T."/>
        </authorList>
    </citation>
    <scope>NUCLEOTIDE SEQUENCE [LARGE SCALE GENOMIC DNA]</scope>
    <source>
        <strain evidence="17">MT 2528</strain>
    </source>
</reference>
<comment type="cofactor">
    <cofactor evidence="2 15">
        <name>pyridoxal 5'-phosphate</name>
        <dbReference type="ChEBI" id="CHEBI:597326"/>
    </cofactor>
</comment>
<dbReference type="PIRSF" id="PIRSF004911">
    <property type="entry name" value="DUF160"/>
    <property type="match status" value="1"/>
</dbReference>
<dbReference type="InterPro" id="IPR058240">
    <property type="entry name" value="rSAM_sf"/>
</dbReference>
<dbReference type="PATRIC" id="fig|80854.5.peg.411"/>
<dbReference type="AlphaFoldDB" id="A0A090I9M1"/>
<dbReference type="NCBIfam" id="TIGR00238">
    <property type="entry name" value="KamA family radical SAM protein"/>
    <property type="match status" value="1"/>
</dbReference>
<dbReference type="SUPFAM" id="SSF102114">
    <property type="entry name" value="Radical SAM enzymes"/>
    <property type="match status" value="1"/>
</dbReference>
<dbReference type="KEGG" id="mvs:MVIS_0385"/>
<dbReference type="InterPro" id="IPR003739">
    <property type="entry name" value="Lys_aminomutase/Glu_NH3_mut"/>
</dbReference>
<dbReference type="CDD" id="cd01335">
    <property type="entry name" value="Radical_SAM"/>
    <property type="match status" value="1"/>
</dbReference>
<evidence type="ECO:0000256" key="1">
    <source>
        <dbReference type="ARBA" id="ARBA00001352"/>
    </source>
</evidence>
<evidence type="ECO:0000313" key="17">
    <source>
        <dbReference type="EMBL" id="SGY81699.1"/>
    </source>
</evidence>
<evidence type="ECO:0000256" key="9">
    <source>
        <dbReference type="ARBA" id="ARBA00022898"/>
    </source>
</evidence>
<keyword evidence="11 14" id="KW-0411">Iron-sulfur</keyword>
<evidence type="ECO:0000259" key="16">
    <source>
        <dbReference type="PROSITE" id="PS51918"/>
    </source>
</evidence>
<comment type="cofactor">
    <cofactor evidence="3">
        <name>[4Fe-4S] cluster</name>
        <dbReference type="ChEBI" id="CHEBI:49883"/>
    </cofactor>
</comment>
<dbReference type="PROSITE" id="PS51918">
    <property type="entry name" value="RADICAL_SAM"/>
    <property type="match status" value="1"/>
</dbReference>
<dbReference type="RefSeq" id="WP_170860695.1">
    <property type="nucleotide sequence ID" value="NZ_CAWRBC010000078.1"/>
</dbReference>
<keyword evidence="6 14" id="KW-0004">4Fe-4S</keyword>
<evidence type="ECO:0000256" key="6">
    <source>
        <dbReference type="ARBA" id="ARBA00022485"/>
    </source>
</evidence>
<evidence type="ECO:0000313" key="19">
    <source>
        <dbReference type="Proteomes" id="UP000182660"/>
    </source>
</evidence>
<evidence type="ECO:0000256" key="2">
    <source>
        <dbReference type="ARBA" id="ARBA00001933"/>
    </source>
</evidence>
<evidence type="ECO:0000256" key="8">
    <source>
        <dbReference type="ARBA" id="ARBA00022723"/>
    </source>
</evidence>
<dbReference type="Proteomes" id="UP000183794">
    <property type="component" value="Unassembled WGS sequence"/>
</dbReference>
<evidence type="ECO:0000313" key="20">
    <source>
        <dbReference type="Proteomes" id="UP000183794"/>
    </source>
</evidence>
<organism evidence="18 20">
    <name type="scientific">Moritella viscosa</name>
    <dbReference type="NCBI Taxonomy" id="80854"/>
    <lineage>
        <taxon>Bacteria</taxon>
        <taxon>Pseudomonadati</taxon>
        <taxon>Pseudomonadota</taxon>
        <taxon>Gammaproteobacteria</taxon>
        <taxon>Alteromonadales</taxon>
        <taxon>Moritellaceae</taxon>
        <taxon>Moritella</taxon>
    </lineage>
</organism>
<accession>A0A090I9M1</accession>
<evidence type="ECO:0000256" key="10">
    <source>
        <dbReference type="ARBA" id="ARBA00023004"/>
    </source>
</evidence>
<proteinExistence type="inferred from homology"/>
<feature type="binding site" evidence="14">
    <location>
        <position position="124"/>
    </location>
    <ligand>
        <name>[4Fe-4S] cluster</name>
        <dbReference type="ChEBI" id="CHEBI:49883"/>
        <note>4Fe-4S-S-AdoMet</note>
    </ligand>
</feature>
<feature type="binding site" evidence="14">
    <location>
        <position position="120"/>
    </location>
    <ligand>
        <name>[4Fe-4S] cluster</name>
        <dbReference type="ChEBI" id="CHEBI:49883"/>
        <note>4Fe-4S-S-AdoMet</note>
    </ligand>
</feature>
<evidence type="ECO:0000256" key="14">
    <source>
        <dbReference type="PIRSR" id="PIRSR004911-1"/>
    </source>
</evidence>
<dbReference type="HOGENOM" id="CLU_032161_2_0_6"/>
<evidence type="ECO:0000256" key="13">
    <source>
        <dbReference type="ARBA" id="ARBA00030756"/>
    </source>
</evidence>
<dbReference type="NCBIfam" id="TIGR03821">
    <property type="entry name" value="EFP_modif_epmB"/>
    <property type="match status" value="1"/>
</dbReference>
<evidence type="ECO:0000256" key="12">
    <source>
        <dbReference type="ARBA" id="ARBA00023235"/>
    </source>
</evidence>
<evidence type="ECO:0000256" key="4">
    <source>
        <dbReference type="ARBA" id="ARBA00008703"/>
    </source>
</evidence>
<evidence type="ECO:0000256" key="15">
    <source>
        <dbReference type="PIRSR" id="PIRSR603739-50"/>
    </source>
</evidence>
<dbReference type="STRING" id="80854.MVIS_0385"/>
<dbReference type="SFLD" id="SFLDG01070">
    <property type="entry name" value="PLP-dependent"/>
    <property type="match status" value="1"/>
</dbReference>
<reference evidence="18 20" key="1">
    <citation type="submission" date="2016-11" db="EMBL/GenBank/DDBJ databases">
        <authorList>
            <person name="Jaros S."/>
            <person name="Januszkiewicz K."/>
            <person name="Wedrychowicz H."/>
        </authorList>
    </citation>
    <scope>NUCLEOTIDE SEQUENCE [LARGE SCALE GENOMIC DNA]</scope>
    <source>
        <strain evidence="18">NVI 5450</strain>
    </source>
</reference>
<feature type="modified residue" description="N6-(pyridoxal phosphate)lysine" evidence="15">
    <location>
        <position position="332"/>
    </location>
</feature>
<evidence type="ECO:0000256" key="7">
    <source>
        <dbReference type="ARBA" id="ARBA00022691"/>
    </source>
</evidence>
<dbReference type="EMBL" id="FPLD01000004">
    <property type="protein sequence ID" value="SGY81893.1"/>
    <property type="molecule type" value="Genomic_DNA"/>
</dbReference>
<dbReference type="InterPro" id="IPR007197">
    <property type="entry name" value="rSAM"/>
</dbReference>
<dbReference type="GO" id="GO:0051539">
    <property type="term" value="F:4 iron, 4 sulfur cluster binding"/>
    <property type="evidence" value="ECO:0007669"/>
    <property type="project" value="UniProtKB-KW"/>
</dbReference>
<keyword evidence="12" id="KW-0413">Isomerase</keyword>
<dbReference type="Gene3D" id="3.20.20.70">
    <property type="entry name" value="Aldolase class I"/>
    <property type="match status" value="1"/>
</dbReference>
<dbReference type="GO" id="GO:0016853">
    <property type="term" value="F:isomerase activity"/>
    <property type="evidence" value="ECO:0007669"/>
    <property type="project" value="UniProtKB-KW"/>
</dbReference>
<comment type="similarity">
    <text evidence="4">Belongs to the radical SAM superfamily. KamA family.</text>
</comment>